<keyword evidence="6" id="KW-0479">Metal-binding</keyword>
<evidence type="ECO:0000256" key="4">
    <source>
        <dbReference type="ARBA" id="ARBA00022676"/>
    </source>
</evidence>
<keyword evidence="5 10" id="KW-0808">Transferase</keyword>
<evidence type="ECO:0000256" key="1">
    <source>
        <dbReference type="ARBA" id="ARBA00001946"/>
    </source>
</evidence>
<comment type="cofactor">
    <cofactor evidence="1">
        <name>Mg(2+)</name>
        <dbReference type="ChEBI" id="CHEBI:18420"/>
    </cofactor>
</comment>
<evidence type="ECO:0000313" key="10">
    <source>
        <dbReference type="EMBL" id="AXC73446.1"/>
    </source>
</evidence>
<dbReference type="Gene3D" id="3.90.550.10">
    <property type="entry name" value="Spore Coat Polysaccharide Biosynthesis Protein SpsA, Chain A"/>
    <property type="match status" value="1"/>
</dbReference>
<evidence type="ECO:0000256" key="3">
    <source>
        <dbReference type="ARBA" id="ARBA00006351"/>
    </source>
</evidence>
<evidence type="ECO:0000313" key="11">
    <source>
        <dbReference type="Proteomes" id="UP000252003"/>
    </source>
</evidence>
<evidence type="ECO:0000256" key="6">
    <source>
        <dbReference type="ARBA" id="ARBA00022723"/>
    </source>
</evidence>
<dbReference type="EMBL" id="CP029989">
    <property type="protein sequence ID" value="AXC73446.1"/>
    <property type="molecule type" value="Genomic_DNA"/>
</dbReference>
<dbReference type="PANTHER" id="PTHR13778:SF47">
    <property type="entry name" value="LIPOPOLYSACCHARIDE 1,3-GALACTOSYLTRANSFERASE"/>
    <property type="match status" value="1"/>
</dbReference>
<evidence type="ECO:0000256" key="7">
    <source>
        <dbReference type="ARBA" id="ARBA00022842"/>
    </source>
</evidence>
<dbReference type="Proteomes" id="UP000252003">
    <property type="component" value="Chromosome"/>
</dbReference>
<organism evidence="10 11">
    <name type="scientific">Salmonella enterica subsp. diarizonae serovar 48:i:z</name>
    <dbReference type="NCBI Taxonomy" id="1192842"/>
    <lineage>
        <taxon>Bacteria</taxon>
        <taxon>Pseudomonadati</taxon>
        <taxon>Pseudomonadota</taxon>
        <taxon>Gammaproteobacteria</taxon>
        <taxon>Enterobacterales</taxon>
        <taxon>Enterobacteriaceae</taxon>
        <taxon>Salmonella</taxon>
    </lineage>
</organism>
<dbReference type="GO" id="GO:0008918">
    <property type="term" value="F:lipopolysaccharide 3-alpha-galactosyltransferase activity"/>
    <property type="evidence" value="ECO:0007669"/>
    <property type="project" value="InterPro"/>
</dbReference>
<dbReference type="InterPro" id="IPR050748">
    <property type="entry name" value="Glycosyltrans_8_dom-fam"/>
</dbReference>
<dbReference type="InterPro" id="IPR029044">
    <property type="entry name" value="Nucleotide-diphossugar_trans"/>
</dbReference>
<comment type="similarity">
    <text evidence="3">Belongs to the glycosyltransferase 8 family.</text>
</comment>
<gene>
    <name evidence="10" type="ORF">DOE59_18905</name>
</gene>
<dbReference type="NCBIfam" id="NF011718">
    <property type="entry name" value="PRK15171.1"/>
    <property type="match status" value="1"/>
</dbReference>
<evidence type="ECO:0000256" key="2">
    <source>
        <dbReference type="ARBA" id="ARBA00004713"/>
    </source>
</evidence>
<dbReference type="AlphaFoldDB" id="A0A7U5YIA5"/>
<keyword evidence="4 10" id="KW-0328">Glycosyltransferase</keyword>
<dbReference type="Pfam" id="PF01501">
    <property type="entry name" value="Glyco_transf_8"/>
    <property type="match status" value="1"/>
</dbReference>
<evidence type="ECO:0000259" key="9">
    <source>
        <dbReference type="Pfam" id="PF08437"/>
    </source>
</evidence>
<dbReference type="GO" id="GO:0046872">
    <property type="term" value="F:metal ion binding"/>
    <property type="evidence" value="ECO:0007669"/>
    <property type="project" value="UniProtKB-KW"/>
</dbReference>
<evidence type="ECO:0000256" key="5">
    <source>
        <dbReference type="ARBA" id="ARBA00022679"/>
    </source>
</evidence>
<feature type="domain" description="Glycosyl transferase family 8 C-terminal" evidence="9">
    <location>
        <begin position="287"/>
        <end position="343"/>
    </location>
</feature>
<dbReference type="InterPro" id="IPR002495">
    <property type="entry name" value="Glyco_trans_8"/>
</dbReference>
<dbReference type="SUPFAM" id="SSF53448">
    <property type="entry name" value="Nucleotide-diphospho-sugar transferases"/>
    <property type="match status" value="1"/>
</dbReference>
<name>A0A7U5YIA5_SALDZ</name>
<evidence type="ECO:0000256" key="8">
    <source>
        <dbReference type="ARBA" id="ARBA00022985"/>
    </source>
</evidence>
<accession>A0A7U5YIA5</accession>
<dbReference type="PANTHER" id="PTHR13778">
    <property type="entry name" value="GLYCOSYLTRANSFERASE 8 DOMAIN-CONTAINING PROTEIN"/>
    <property type="match status" value="1"/>
</dbReference>
<reference evidence="10 11" key="1">
    <citation type="submission" date="2018-06" db="EMBL/GenBank/DDBJ databases">
        <title>Salmonella Enterica genomes from various sources.</title>
        <authorList>
            <person name="Nash J.H.E."/>
            <person name="Robertson J."/>
            <person name="Bessonov K."/>
        </authorList>
    </citation>
    <scope>NUCLEOTIDE SEQUENCE [LARGE SCALE GENOMIC DNA]</scope>
    <source>
        <strain evidence="10 11">SA20121591</strain>
    </source>
</reference>
<sequence>MWGLIVNVKQEYLKQSDFLISTIDCNYCDNAESVCLDIAYGVDQNFLLGCGVSVASILKHNCNRKLRFHIFIDCFSDADRKMFAALAEQYKTRITIYLISCEYLRMLPTTKNWTYAIYFRFAIADYFINKTNKLLYLDADIICQGSIDELISVSFPDNQVAVVVPEGKSDWWLKRSKSLGTTGIANGYFNSGFLLINLPQWAAEYVSFRAIEMLNNPDITSKITHPDQDVLNILLANKLCFANIKFNTQFSLNYQLKDKFVNPVTNNTIFIHYIGPTKPWYSWAGGYQVSKPFIDAKMESPWKDTPLLKPINSNQLRYCAKHMLKNKSYVKGAFYYFLYFIKKVTH</sequence>
<dbReference type="CDD" id="cd04194">
    <property type="entry name" value="GT8_A4GalT_like"/>
    <property type="match status" value="1"/>
</dbReference>
<keyword evidence="8" id="KW-0448">Lipopolysaccharide biosynthesis</keyword>
<dbReference type="Pfam" id="PF08437">
    <property type="entry name" value="Glyco_transf_8C"/>
    <property type="match status" value="1"/>
</dbReference>
<dbReference type="InterPro" id="IPR013645">
    <property type="entry name" value="Glyco_transf_8N"/>
</dbReference>
<protein>
    <submittedName>
        <fullName evidence="10">Lipopolysaccharide 3-alpha-galactosyltransferase</fullName>
    </submittedName>
</protein>
<comment type="pathway">
    <text evidence="2">Bacterial outer membrane biogenesis; LPS core biosynthesis.</text>
</comment>
<keyword evidence="7" id="KW-0460">Magnesium</keyword>
<proteinExistence type="inferred from homology"/>